<evidence type="ECO:0000313" key="5">
    <source>
        <dbReference type="Proteomes" id="UP000294641"/>
    </source>
</evidence>
<feature type="transmembrane region" description="Helical" evidence="1">
    <location>
        <begin position="46"/>
        <end position="70"/>
    </location>
</feature>
<dbReference type="Proteomes" id="UP000294641">
    <property type="component" value="Unassembled WGS sequence"/>
</dbReference>
<feature type="transmembrane region" description="Helical" evidence="1">
    <location>
        <begin position="171"/>
        <end position="190"/>
    </location>
</feature>
<reference evidence="3 5" key="2">
    <citation type="submission" date="2019-03" db="EMBL/GenBank/DDBJ databases">
        <title>Genomic Encyclopedia of Type Strains, Phase IV (KMG-IV): sequencing the most valuable type-strain genomes for metagenomic binning, comparative biology and taxonomic classification.</title>
        <authorList>
            <person name="Goeker M."/>
        </authorList>
    </citation>
    <scope>NUCLEOTIDE SEQUENCE [LARGE SCALE GENOMIC DNA]</scope>
    <source>
        <strain evidence="3 5">DSM 20580</strain>
    </source>
</reference>
<sequence length="201" mass="23307">MNYIFASAWTILTSKSFLILLFIINVLGTVYGYIWYGPQLEHTDALFYVFVPDSPTATLFFSIAIFGWLIGKHFRIFEALALVTLVKYGLWAVAMNLLAFVETGSIGWMGWMLVASHFLMAFQGVLYLPMYDFKTPHIIITAIWTLHNDVIDYVFKQMPEYSMLTQYMNEIGYFTFWMSVLCLLLAIFTMKKRFSVARNIV</sequence>
<keyword evidence="1" id="KW-1133">Transmembrane helix</keyword>
<reference evidence="2 4" key="1">
    <citation type="submission" date="2018-06" db="EMBL/GenBank/DDBJ databases">
        <authorList>
            <consortium name="Pathogen Informatics"/>
            <person name="Doyle S."/>
        </authorList>
    </citation>
    <scope>NUCLEOTIDE SEQUENCE [LARGE SCALE GENOMIC DNA]</scope>
    <source>
        <strain evidence="2 4">NCTC10597</strain>
    </source>
</reference>
<dbReference type="OrthoDB" id="152213at2"/>
<proteinExistence type="predicted"/>
<dbReference type="EMBL" id="UGNP01000001">
    <property type="protein sequence ID" value="STX09326.1"/>
    <property type="molecule type" value="Genomic_DNA"/>
</dbReference>
<dbReference type="AlphaFoldDB" id="A0A2U3ABD2"/>
<dbReference type="EMBL" id="SNZG01000024">
    <property type="protein sequence ID" value="TDR36544.1"/>
    <property type="molecule type" value="Genomic_DNA"/>
</dbReference>
<dbReference type="Pfam" id="PF07187">
    <property type="entry name" value="DUF1405"/>
    <property type="match status" value="1"/>
</dbReference>
<accession>A0A2U3ABD2</accession>
<evidence type="ECO:0000313" key="4">
    <source>
        <dbReference type="Proteomes" id="UP000254330"/>
    </source>
</evidence>
<protein>
    <submittedName>
        <fullName evidence="3">Membrane protein YpjA</fullName>
    </submittedName>
    <submittedName>
        <fullName evidence="2">Predicted membrane protein</fullName>
    </submittedName>
</protein>
<organism evidence="2 4">
    <name type="scientific">Kurthia zopfii</name>
    <dbReference type="NCBI Taxonomy" id="1650"/>
    <lineage>
        <taxon>Bacteria</taxon>
        <taxon>Bacillati</taxon>
        <taxon>Bacillota</taxon>
        <taxon>Bacilli</taxon>
        <taxon>Bacillales</taxon>
        <taxon>Caryophanaceae</taxon>
        <taxon>Kurthia</taxon>
    </lineage>
</organism>
<feature type="transmembrane region" description="Helical" evidence="1">
    <location>
        <begin position="12"/>
        <end position="34"/>
    </location>
</feature>
<dbReference type="PANTHER" id="PTHR40042">
    <property type="entry name" value="HYPOTHETICAL MEMBRANE SPANNING PROTEIN"/>
    <property type="match status" value="1"/>
</dbReference>
<dbReference type="RefSeq" id="WP_109350150.1">
    <property type="nucleotide sequence ID" value="NZ_BJUE01000075.1"/>
</dbReference>
<feature type="transmembrane region" description="Helical" evidence="1">
    <location>
        <begin position="106"/>
        <end position="128"/>
    </location>
</feature>
<comment type="caution">
    <text evidence="2">The sequence shown here is derived from an EMBL/GenBank/DDBJ whole genome shotgun (WGS) entry which is preliminary data.</text>
</comment>
<evidence type="ECO:0000313" key="3">
    <source>
        <dbReference type="EMBL" id="TDR36544.1"/>
    </source>
</evidence>
<keyword evidence="1" id="KW-0472">Membrane</keyword>
<keyword evidence="5" id="KW-1185">Reference proteome</keyword>
<dbReference type="InterPro" id="IPR009845">
    <property type="entry name" value="DUF1405"/>
</dbReference>
<dbReference type="PANTHER" id="PTHR40042:SF1">
    <property type="entry name" value="DUF1405 DOMAIN-CONTAINING PROTEIN"/>
    <property type="match status" value="1"/>
</dbReference>
<dbReference type="Proteomes" id="UP000254330">
    <property type="component" value="Unassembled WGS sequence"/>
</dbReference>
<evidence type="ECO:0000313" key="2">
    <source>
        <dbReference type="EMBL" id="STX09326.1"/>
    </source>
</evidence>
<keyword evidence="1" id="KW-0812">Transmembrane</keyword>
<name>A0A2U3ABD2_9BACL</name>
<evidence type="ECO:0000256" key="1">
    <source>
        <dbReference type="SAM" id="Phobius"/>
    </source>
</evidence>
<gene>
    <name evidence="3" type="ORF">DFR61_1247</name>
    <name evidence="2" type="ORF">NCTC10597_00998</name>
</gene>
<feature type="transmembrane region" description="Helical" evidence="1">
    <location>
        <begin position="77"/>
        <end position="100"/>
    </location>
</feature>